<dbReference type="Proteomes" id="UP001151760">
    <property type="component" value="Unassembled WGS sequence"/>
</dbReference>
<protein>
    <submittedName>
        <fullName evidence="1">Uncharacterized protein</fullName>
    </submittedName>
</protein>
<evidence type="ECO:0000313" key="1">
    <source>
        <dbReference type="EMBL" id="GJS83977.1"/>
    </source>
</evidence>
<reference evidence="1" key="1">
    <citation type="journal article" date="2022" name="Int. J. Mol. Sci.">
        <title>Draft Genome of Tanacetum Coccineum: Genomic Comparison of Closely Related Tanacetum-Family Plants.</title>
        <authorList>
            <person name="Yamashiro T."/>
            <person name="Shiraishi A."/>
            <person name="Nakayama K."/>
            <person name="Satake H."/>
        </authorList>
    </citation>
    <scope>NUCLEOTIDE SEQUENCE</scope>
</reference>
<sequence length="228" mass="26082">MSFLIFAAREARKNISEKYVFFNLVALGVIEPEARSTWTFLTSPWKNTLGLKKKKLEDVVKALIGNRLQMVRVIILMISIDFELEFPAIVFNDTSVPKPETPPKPTISSPIDKKLNFDFRISFDESDDEDYTFAYDKNSFSYKLVPVSNFKPDSFNDAQFNNLELSSNVDDIKTKNETVLKETPIEALNEKVAEAKVCFSLLNLRELVSRSEYDILGKHPYAVSTNFN</sequence>
<dbReference type="EMBL" id="BQNB010010940">
    <property type="protein sequence ID" value="GJS83977.1"/>
    <property type="molecule type" value="Genomic_DNA"/>
</dbReference>
<keyword evidence="2" id="KW-1185">Reference proteome</keyword>
<gene>
    <name evidence="1" type="ORF">Tco_0750518</name>
</gene>
<evidence type="ECO:0000313" key="2">
    <source>
        <dbReference type="Proteomes" id="UP001151760"/>
    </source>
</evidence>
<comment type="caution">
    <text evidence="1">The sequence shown here is derived from an EMBL/GenBank/DDBJ whole genome shotgun (WGS) entry which is preliminary data.</text>
</comment>
<accession>A0ABQ4Z492</accession>
<reference evidence="1" key="2">
    <citation type="submission" date="2022-01" db="EMBL/GenBank/DDBJ databases">
        <authorList>
            <person name="Yamashiro T."/>
            <person name="Shiraishi A."/>
            <person name="Satake H."/>
            <person name="Nakayama K."/>
        </authorList>
    </citation>
    <scope>NUCLEOTIDE SEQUENCE</scope>
</reference>
<proteinExistence type="predicted"/>
<organism evidence="1 2">
    <name type="scientific">Tanacetum coccineum</name>
    <dbReference type="NCBI Taxonomy" id="301880"/>
    <lineage>
        <taxon>Eukaryota</taxon>
        <taxon>Viridiplantae</taxon>
        <taxon>Streptophyta</taxon>
        <taxon>Embryophyta</taxon>
        <taxon>Tracheophyta</taxon>
        <taxon>Spermatophyta</taxon>
        <taxon>Magnoliopsida</taxon>
        <taxon>eudicotyledons</taxon>
        <taxon>Gunneridae</taxon>
        <taxon>Pentapetalae</taxon>
        <taxon>asterids</taxon>
        <taxon>campanulids</taxon>
        <taxon>Asterales</taxon>
        <taxon>Asteraceae</taxon>
        <taxon>Asteroideae</taxon>
        <taxon>Anthemideae</taxon>
        <taxon>Anthemidinae</taxon>
        <taxon>Tanacetum</taxon>
    </lineage>
</organism>
<name>A0ABQ4Z492_9ASTR</name>